<feature type="compositionally biased region" description="Basic and acidic residues" evidence="2">
    <location>
        <begin position="290"/>
        <end position="313"/>
    </location>
</feature>
<feature type="compositionally biased region" description="Basic and acidic residues" evidence="2">
    <location>
        <begin position="364"/>
        <end position="378"/>
    </location>
</feature>
<dbReference type="AlphaFoldDB" id="A0A918NEJ9"/>
<evidence type="ECO:0000313" key="3">
    <source>
        <dbReference type="EMBL" id="GGX61383.1"/>
    </source>
</evidence>
<sequence length="384" mass="43521">MRLFKKDAPQFDADDVKATQDVVEAITAALKTGAEQQDIAAKRLNSLTKAMGKMDANVRQATRLQAETERLEADVKTLRGDLDKKRAWAEEQSAKLANVQKERDKLRNELESAKSEISARTERETGLRETEIKLRRDSEVLTRELGQRTDRLEDLALTQQRLQEELAQAKGAVSSYAHKARELENAVEELTARLDEKTKAADASLSALRDLRLDHHAVKEQFVATSTRLQSTEYEQSSQKTLFEDTLKRRADEILALKTQIEQLTTQLRIKDTMGSHFDEETAGLRQALETERERNAVNEQRLRNQAEAEARQSRALGQAKSEFESLHAKFVDAMKDLDTLRQVNRVQSQKLENYAQLNSAPAPKRDYAPVARNEDAGLLKVVK</sequence>
<organism evidence="3 4">
    <name type="scientific">Litorimonas cladophorae</name>
    <dbReference type="NCBI Taxonomy" id="1220491"/>
    <lineage>
        <taxon>Bacteria</taxon>
        <taxon>Pseudomonadati</taxon>
        <taxon>Pseudomonadota</taxon>
        <taxon>Alphaproteobacteria</taxon>
        <taxon>Maricaulales</taxon>
        <taxon>Robiginitomaculaceae</taxon>
    </lineage>
</organism>
<dbReference type="SUPFAM" id="SSF90257">
    <property type="entry name" value="Myosin rod fragments"/>
    <property type="match status" value="1"/>
</dbReference>
<evidence type="ECO:0000256" key="1">
    <source>
        <dbReference type="SAM" id="Coils"/>
    </source>
</evidence>
<feature type="coiled-coil region" evidence="1">
    <location>
        <begin position="54"/>
        <end position="123"/>
    </location>
</feature>
<feature type="coiled-coil region" evidence="1">
    <location>
        <begin position="152"/>
        <end position="200"/>
    </location>
</feature>
<dbReference type="Gene3D" id="1.10.287.1490">
    <property type="match status" value="1"/>
</dbReference>
<dbReference type="RefSeq" id="WP_189581920.1">
    <property type="nucleotide sequence ID" value="NZ_BMYV01000001.1"/>
</dbReference>
<comment type="caution">
    <text evidence="3">The sequence shown here is derived from an EMBL/GenBank/DDBJ whole genome shotgun (WGS) entry which is preliminary data.</text>
</comment>
<accession>A0A918NEJ9</accession>
<evidence type="ECO:0000256" key="2">
    <source>
        <dbReference type="SAM" id="MobiDB-lite"/>
    </source>
</evidence>
<keyword evidence="4" id="KW-1185">Reference proteome</keyword>
<reference evidence="3 4" key="1">
    <citation type="journal article" date="2014" name="Int. J. Syst. Evol. Microbiol.">
        <title>Complete genome sequence of Corynebacterium casei LMG S-19264T (=DSM 44701T), isolated from a smear-ripened cheese.</title>
        <authorList>
            <consortium name="US DOE Joint Genome Institute (JGI-PGF)"/>
            <person name="Walter F."/>
            <person name="Albersmeier A."/>
            <person name="Kalinowski J."/>
            <person name="Ruckert C."/>
        </authorList>
    </citation>
    <scope>NUCLEOTIDE SEQUENCE [LARGE SCALE GENOMIC DNA]</scope>
    <source>
        <strain evidence="3 4">KCTC 23968</strain>
    </source>
</reference>
<dbReference type="EMBL" id="BMYV01000001">
    <property type="protein sequence ID" value="GGX61383.1"/>
    <property type="molecule type" value="Genomic_DNA"/>
</dbReference>
<proteinExistence type="predicted"/>
<protein>
    <submittedName>
        <fullName evidence="3">Uncharacterized protein</fullName>
    </submittedName>
</protein>
<feature type="region of interest" description="Disordered" evidence="2">
    <location>
        <begin position="355"/>
        <end position="384"/>
    </location>
</feature>
<name>A0A918NEJ9_9PROT</name>
<dbReference type="Proteomes" id="UP000600865">
    <property type="component" value="Unassembled WGS sequence"/>
</dbReference>
<evidence type="ECO:0000313" key="4">
    <source>
        <dbReference type="Proteomes" id="UP000600865"/>
    </source>
</evidence>
<feature type="region of interest" description="Disordered" evidence="2">
    <location>
        <begin position="290"/>
        <end position="315"/>
    </location>
</feature>
<gene>
    <name evidence="3" type="ORF">GCM10011309_09170</name>
</gene>
<keyword evidence="1" id="KW-0175">Coiled coil</keyword>